<evidence type="ECO:0000313" key="3">
    <source>
        <dbReference type="EMBL" id="TFK45967.1"/>
    </source>
</evidence>
<feature type="transmembrane region" description="Helical" evidence="1">
    <location>
        <begin position="163"/>
        <end position="184"/>
    </location>
</feature>
<feature type="transmembrane region" description="Helical" evidence="1">
    <location>
        <begin position="122"/>
        <end position="143"/>
    </location>
</feature>
<accession>A0A5C3MM50</accession>
<gene>
    <name evidence="3" type="ORF">OE88DRAFT_1739772</name>
</gene>
<keyword evidence="4" id="KW-1185">Reference proteome</keyword>
<evidence type="ECO:0000256" key="1">
    <source>
        <dbReference type="SAM" id="Phobius"/>
    </source>
</evidence>
<dbReference type="Pfam" id="PF20152">
    <property type="entry name" value="DUF6534"/>
    <property type="match status" value="1"/>
</dbReference>
<dbReference type="OrthoDB" id="2745105at2759"/>
<dbReference type="EMBL" id="ML213534">
    <property type="protein sequence ID" value="TFK45967.1"/>
    <property type="molecule type" value="Genomic_DNA"/>
</dbReference>
<protein>
    <recommendedName>
        <fullName evidence="2">DUF6534 domain-containing protein</fullName>
    </recommendedName>
</protein>
<keyword evidence="1" id="KW-0472">Membrane</keyword>
<feature type="transmembrane region" description="Helical" evidence="1">
    <location>
        <begin position="190"/>
        <end position="210"/>
    </location>
</feature>
<feature type="transmembrane region" description="Helical" evidence="1">
    <location>
        <begin position="82"/>
        <end position="102"/>
    </location>
</feature>
<dbReference type="Proteomes" id="UP000305948">
    <property type="component" value="Unassembled WGS sequence"/>
</dbReference>
<dbReference type="InterPro" id="IPR045339">
    <property type="entry name" value="DUF6534"/>
</dbReference>
<dbReference type="AlphaFoldDB" id="A0A5C3MM50"/>
<name>A0A5C3MM50_9AGAM</name>
<feature type="transmembrane region" description="Helical" evidence="1">
    <location>
        <begin position="55"/>
        <end position="75"/>
    </location>
</feature>
<reference evidence="3 4" key="1">
    <citation type="journal article" date="2019" name="Nat. Ecol. Evol.">
        <title>Megaphylogeny resolves global patterns of mushroom evolution.</title>
        <authorList>
            <person name="Varga T."/>
            <person name="Krizsan K."/>
            <person name="Foldi C."/>
            <person name="Dima B."/>
            <person name="Sanchez-Garcia M."/>
            <person name="Sanchez-Ramirez S."/>
            <person name="Szollosi G.J."/>
            <person name="Szarkandi J.G."/>
            <person name="Papp V."/>
            <person name="Albert L."/>
            <person name="Andreopoulos W."/>
            <person name="Angelini C."/>
            <person name="Antonin V."/>
            <person name="Barry K.W."/>
            <person name="Bougher N.L."/>
            <person name="Buchanan P."/>
            <person name="Buyck B."/>
            <person name="Bense V."/>
            <person name="Catcheside P."/>
            <person name="Chovatia M."/>
            <person name="Cooper J."/>
            <person name="Damon W."/>
            <person name="Desjardin D."/>
            <person name="Finy P."/>
            <person name="Geml J."/>
            <person name="Haridas S."/>
            <person name="Hughes K."/>
            <person name="Justo A."/>
            <person name="Karasinski D."/>
            <person name="Kautmanova I."/>
            <person name="Kiss B."/>
            <person name="Kocsube S."/>
            <person name="Kotiranta H."/>
            <person name="LaButti K.M."/>
            <person name="Lechner B.E."/>
            <person name="Liimatainen K."/>
            <person name="Lipzen A."/>
            <person name="Lukacs Z."/>
            <person name="Mihaltcheva S."/>
            <person name="Morgado L.N."/>
            <person name="Niskanen T."/>
            <person name="Noordeloos M.E."/>
            <person name="Ohm R.A."/>
            <person name="Ortiz-Santana B."/>
            <person name="Ovrebo C."/>
            <person name="Racz N."/>
            <person name="Riley R."/>
            <person name="Savchenko A."/>
            <person name="Shiryaev A."/>
            <person name="Soop K."/>
            <person name="Spirin V."/>
            <person name="Szebenyi C."/>
            <person name="Tomsovsky M."/>
            <person name="Tulloss R.E."/>
            <person name="Uehling J."/>
            <person name="Grigoriev I.V."/>
            <person name="Vagvolgyi C."/>
            <person name="Papp T."/>
            <person name="Martin F.M."/>
            <person name="Miettinen O."/>
            <person name="Hibbett D.S."/>
            <person name="Nagy L.G."/>
        </authorList>
    </citation>
    <scope>NUCLEOTIDE SEQUENCE [LARGE SCALE GENOMIC DNA]</scope>
    <source>
        <strain evidence="3 4">OMC1185</strain>
    </source>
</reference>
<dbReference type="PANTHER" id="PTHR40465:SF1">
    <property type="entry name" value="DUF6534 DOMAIN-CONTAINING PROTEIN"/>
    <property type="match status" value="1"/>
</dbReference>
<evidence type="ECO:0000313" key="4">
    <source>
        <dbReference type="Proteomes" id="UP000305948"/>
    </source>
</evidence>
<keyword evidence="1" id="KW-0812">Transmembrane</keyword>
<keyword evidence="1" id="KW-1133">Transmembrane helix</keyword>
<evidence type="ECO:0000259" key="2">
    <source>
        <dbReference type="Pfam" id="PF20152"/>
    </source>
</evidence>
<sequence>MIADGGATFHQVAFVWMLDTIHEAFVGYSAWWFLIARCNNGNLGCNETNWSTISQVVPSEICAVIIEYFFIYRILELGRSRWYLLLGPLPLIAFAFSIRYIYKCYVLPGWQYTTVDTWALTAFAATRVVADVLIAIIMCYLLYNSRGGVFPKTRSIIGHLINWTICTGVLTSIVAGAYMLTYLAMPLNMIYIAIYFTHSKVYINSMLAVLNSRNKLRQIQGSVHYTD</sequence>
<proteinExistence type="predicted"/>
<feature type="transmembrane region" description="Helical" evidence="1">
    <location>
        <begin position="12"/>
        <end position="35"/>
    </location>
</feature>
<dbReference type="PANTHER" id="PTHR40465">
    <property type="entry name" value="CHROMOSOME 1, WHOLE GENOME SHOTGUN SEQUENCE"/>
    <property type="match status" value="1"/>
</dbReference>
<organism evidence="3 4">
    <name type="scientific">Heliocybe sulcata</name>
    <dbReference type="NCBI Taxonomy" id="5364"/>
    <lineage>
        <taxon>Eukaryota</taxon>
        <taxon>Fungi</taxon>
        <taxon>Dikarya</taxon>
        <taxon>Basidiomycota</taxon>
        <taxon>Agaricomycotina</taxon>
        <taxon>Agaricomycetes</taxon>
        <taxon>Gloeophyllales</taxon>
        <taxon>Gloeophyllaceae</taxon>
        <taxon>Heliocybe</taxon>
    </lineage>
</organism>
<feature type="domain" description="DUF6534" evidence="2">
    <location>
        <begin position="128"/>
        <end position="214"/>
    </location>
</feature>